<feature type="compositionally biased region" description="Polar residues" evidence="1">
    <location>
        <begin position="20"/>
        <end position="39"/>
    </location>
</feature>
<dbReference type="AlphaFoldDB" id="A0A2G8L4V1"/>
<comment type="caution">
    <text evidence="2">The sequence shown here is derived from an EMBL/GenBank/DDBJ whole genome shotgun (WGS) entry which is preliminary data.</text>
</comment>
<keyword evidence="3" id="KW-1185">Reference proteome</keyword>
<gene>
    <name evidence="2" type="ORF">BSL78_07812</name>
</gene>
<proteinExistence type="predicted"/>
<protein>
    <submittedName>
        <fullName evidence="2">Uncharacterized protein</fullName>
    </submittedName>
</protein>
<reference evidence="2 3" key="1">
    <citation type="journal article" date="2017" name="PLoS Biol.">
        <title>The sea cucumber genome provides insights into morphological evolution and visceral regeneration.</title>
        <authorList>
            <person name="Zhang X."/>
            <person name="Sun L."/>
            <person name="Yuan J."/>
            <person name="Sun Y."/>
            <person name="Gao Y."/>
            <person name="Zhang L."/>
            <person name="Li S."/>
            <person name="Dai H."/>
            <person name="Hamel J.F."/>
            <person name="Liu C."/>
            <person name="Yu Y."/>
            <person name="Liu S."/>
            <person name="Lin W."/>
            <person name="Guo K."/>
            <person name="Jin S."/>
            <person name="Xu P."/>
            <person name="Storey K.B."/>
            <person name="Huan P."/>
            <person name="Zhang T."/>
            <person name="Zhou Y."/>
            <person name="Zhang J."/>
            <person name="Lin C."/>
            <person name="Li X."/>
            <person name="Xing L."/>
            <person name="Huo D."/>
            <person name="Sun M."/>
            <person name="Wang L."/>
            <person name="Mercier A."/>
            <person name="Li F."/>
            <person name="Yang H."/>
            <person name="Xiang J."/>
        </authorList>
    </citation>
    <scope>NUCLEOTIDE SEQUENCE [LARGE SCALE GENOMIC DNA]</scope>
    <source>
        <strain evidence="2">Shaxun</strain>
        <tissue evidence="2">Muscle</tissue>
    </source>
</reference>
<feature type="region of interest" description="Disordered" evidence="1">
    <location>
        <begin position="1"/>
        <end position="54"/>
    </location>
</feature>
<feature type="compositionally biased region" description="Pro residues" evidence="1">
    <location>
        <begin position="107"/>
        <end position="126"/>
    </location>
</feature>
<feature type="region of interest" description="Disordered" evidence="1">
    <location>
        <begin position="83"/>
        <end position="150"/>
    </location>
</feature>
<evidence type="ECO:0000313" key="3">
    <source>
        <dbReference type="Proteomes" id="UP000230750"/>
    </source>
</evidence>
<evidence type="ECO:0000313" key="2">
    <source>
        <dbReference type="EMBL" id="PIK55293.1"/>
    </source>
</evidence>
<dbReference type="EMBL" id="MRZV01000221">
    <property type="protein sequence ID" value="PIK55293.1"/>
    <property type="molecule type" value="Genomic_DNA"/>
</dbReference>
<feature type="compositionally biased region" description="Basic and acidic residues" evidence="1">
    <location>
        <begin position="1"/>
        <end position="19"/>
    </location>
</feature>
<organism evidence="2 3">
    <name type="scientific">Stichopus japonicus</name>
    <name type="common">Sea cucumber</name>
    <dbReference type="NCBI Taxonomy" id="307972"/>
    <lineage>
        <taxon>Eukaryota</taxon>
        <taxon>Metazoa</taxon>
        <taxon>Echinodermata</taxon>
        <taxon>Eleutherozoa</taxon>
        <taxon>Echinozoa</taxon>
        <taxon>Holothuroidea</taxon>
        <taxon>Aspidochirotacea</taxon>
        <taxon>Aspidochirotida</taxon>
        <taxon>Stichopodidae</taxon>
        <taxon>Apostichopus</taxon>
    </lineage>
</organism>
<accession>A0A2G8L4V1</accession>
<feature type="compositionally biased region" description="Basic and acidic residues" evidence="1">
    <location>
        <begin position="83"/>
        <end position="99"/>
    </location>
</feature>
<name>A0A2G8L4V1_STIJA</name>
<evidence type="ECO:0000256" key="1">
    <source>
        <dbReference type="SAM" id="MobiDB-lite"/>
    </source>
</evidence>
<dbReference type="Proteomes" id="UP000230750">
    <property type="component" value="Unassembled WGS sequence"/>
</dbReference>
<sequence>MAEQGKYENPLEIKSDHGSSSESVDENTTAQTKSATLPRTHQDEGVYASMSPIPAQRNTCEFQKSPIPGSPTDIHEARSFFHVKDERDSESTFLERTEDFPESIFGPPGPSLPPKITPPSRPPPLPTRKNAHTETASTEVPTSPKDPQTPLYVTSPIVHLYENGSTESPLPRKLSDAPPSEEKKLAKQLLSGIGEKYGFIKGAVDKYKVFNKELSGAAEGLKDRITESAEESMRNIEWIEKTLLKDVRIRSETEDHGAEIIHNALQTFLHLEKQVQELQTSNRGDQEIIGKSLDICANLRRLLRRDIVNWENKDVLLVENYCDLSVGTLLNKMITRCVGIVGLNEQNAIVVIDQRESLGICFGLWSKLINKCTKWEVMFQPKNTASQVVLSSNLGEDKRGSPVIVIGIEDTLYFVQTKKLFDKETGLAARETETSVGSD</sequence>